<dbReference type="HOGENOM" id="CLU_2468721_0_0_1"/>
<organism evidence="2 3">
    <name type="scientific">Cochliobolus carbonum (strain 26-R-13)</name>
    <name type="common">Maize leaf spot fungus</name>
    <name type="synonym">Bipolaris zeicola</name>
    <dbReference type="NCBI Taxonomy" id="930089"/>
    <lineage>
        <taxon>Eukaryota</taxon>
        <taxon>Fungi</taxon>
        <taxon>Dikarya</taxon>
        <taxon>Ascomycota</taxon>
        <taxon>Pezizomycotina</taxon>
        <taxon>Dothideomycetes</taxon>
        <taxon>Pleosporomycetidae</taxon>
        <taxon>Pleosporales</taxon>
        <taxon>Pleosporineae</taxon>
        <taxon>Pleosporaceae</taxon>
        <taxon>Bipolaris</taxon>
    </lineage>
</organism>
<gene>
    <name evidence="2" type="ORF">COCCADRAFT_91523</name>
</gene>
<evidence type="ECO:0000256" key="1">
    <source>
        <dbReference type="SAM" id="MobiDB-lite"/>
    </source>
</evidence>
<evidence type="ECO:0000313" key="2">
    <source>
        <dbReference type="EMBL" id="EUC35188.1"/>
    </source>
</evidence>
<feature type="compositionally biased region" description="Basic and acidic residues" evidence="1">
    <location>
        <begin position="23"/>
        <end position="53"/>
    </location>
</feature>
<name>W6YC42_COCC2</name>
<proteinExistence type="predicted"/>
<feature type="region of interest" description="Disordered" evidence="1">
    <location>
        <begin position="23"/>
        <end position="71"/>
    </location>
</feature>
<dbReference type="EMBL" id="KI964579">
    <property type="protein sequence ID" value="EUC35188.1"/>
    <property type="molecule type" value="Genomic_DNA"/>
</dbReference>
<dbReference type="KEGG" id="bze:COCCADRAFT_91523"/>
<accession>W6YC42</accession>
<sequence>MGLVLALATHQGSRLVRFQHASDEVEQENHIPADECEIRHAPVDGPKYPDKRPPPPKRPRTTPTRWKLHAAESADDKLYTVRSSTYET</sequence>
<dbReference type="GeneID" id="19153199"/>
<protein>
    <submittedName>
        <fullName evidence="2">Uncharacterized protein</fullName>
    </submittedName>
</protein>
<dbReference type="RefSeq" id="XP_007710536.1">
    <property type="nucleotide sequence ID" value="XM_007712346.1"/>
</dbReference>
<reference evidence="2 3" key="1">
    <citation type="journal article" date="2013" name="PLoS Genet.">
        <title>Comparative genome structure, secondary metabolite, and effector coding capacity across Cochliobolus pathogens.</title>
        <authorList>
            <person name="Condon B.J."/>
            <person name="Leng Y."/>
            <person name="Wu D."/>
            <person name="Bushley K.E."/>
            <person name="Ohm R.A."/>
            <person name="Otillar R."/>
            <person name="Martin J."/>
            <person name="Schackwitz W."/>
            <person name="Grimwood J."/>
            <person name="MohdZainudin N."/>
            <person name="Xue C."/>
            <person name="Wang R."/>
            <person name="Manning V.A."/>
            <person name="Dhillon B."/>
            <person name="Tu Z.J."/>
            <person name="Steffenson B.J."/>
            <person name="Salamov A."/>
            <person name="Sun H."/>
            <person name="Lowry S."/>
            <person name="LaButti K."/>
            <person name="Han J."/>
            <person name="Copeland A."/>
            <person name="Lindquist E."/>
            <person name="Barry K."/>
            <person name="Schmutz J."/>
            <person name="Baker S.E."/>
            <person name="Ciuffetti L.M."/>
            <person name="Grigoriev I.V."/>
            <person name="Zhong S."/>
            <person name="Turgeon B.G."/>
        </authorList>
    </citation>
    <scope>NUCLEOTIDE SEQUENCE [LARGE SCALE GENOMIC DNA]</scope>
    <source>
        <strain evidence="2 3">26-R-13</strain>
    </source>
</reference>
<dbReference type="AlphaFoldDB" id="W6YC42"/>
<dbReference type="Proteomes" id="UP000053841">
    <property type="component" value="Unassembled WGS sequence"/>
</dbReference>
<evidence type="ECO:0000313" key="3">
    <source>
        <dbReference type="Proteomes" id="UP000053841"/>
    </source>
</evidence>
<keyword evidence="3" id="KW-1185">Reference proteome</keyword>